<proteinExistence type="predicted"/>
<dbReference type="Proteomes" id="UP000287651">
    <property type="component" value="Unassembled WGS sequence"/>
</dbReference>
<dbReference type="EMBL" id="AMZH03001348">
    <property type="protein sequence ID" value="RRT79642.1"/>
    <property type="molecule type" value="Genomic_DNA"/>
</dbReference>
<feature type="region of interest" description="Disordered" evidence="1">
    <location>
        <begin position="1"/>
        <end position="138"/>
    </location>
</feature>
<comment type="caution">
    <text evidence="2">The sequence shown here is derived from an EMBL/GenBank/DDBJ whole genome shotgun (WGS) entry which is preliminary data.</text>
</comment>
<feature type="compositionally biased region" description="Polar residues" evidence="1">
    <location>
        <begin position="56"/>
        <end position="71"/>
    </location>
</feature>
<dbReference type="AlphaFoldDB" id="A0A427ATQ6"/>
<name>A0A427ATQ6_ENSVE</name>
<reference evidence="2 3" key="1">
    <citation type="journal article" date="2014" name="Agronomy (Basel)">
        <title>A Draft Genome Sequence for Ensete ventricosum, the Drought-Tolerant Tree Against Hunger.</title>
        <authorList>
            <person name="Harrison J."/>
            <person name="Moore K.A."/>
            <person name="Paszkiewicz K."/>
            <person name="Jones T."/>
            <person name="Grant M."/>
            <person name="Ambacheew D."/>
            <person name="Muzemil S."/>
            <person name="Studholme D.J."/>
        </authorList>
    </citation>
    <scope>NUCLEOTIDE SEQUENCE [LARGE SCALE GENOMIC DNA]</scope>
</reference>
<evidence type="ECO:0000313" key="3">
    <source>
        <dbReference type="Proteomes" id="UP000287651"/>
    </source>
</evidence>
<feature type="compositionally biased region" description="Low complexity" evidence="1">
    <location>
        <begin position="46"/>
        <end position="55"/>
    </location>
</feature>
<protein>
    <submittedName>
        <fullName evidence="2">Uncharacterized protein</fullName>
    </submittedName>
</protein>
<sequence>MSVFQSRAERIQGQLRKPGRPGSSGQQRSSVGGGGGGGSAPPPIPIAASPAAPSSLSANRRVNPTTLSEASGASPAITVHRAVQNGAQASAPSPGVSDAPAPGSAKPMDMLTPRNASRAIPKAPSSQSATGASSSSTPLTLPKGSMLFHSISCMFFFMTCPVRMNFRELVYQQEAISARKH</sequence>
<evidence type="ECO:0000256" key="1">
    <source>
        <dbReference type="SAM" id="MobiDB-lite"/>
    </source>
</evidence>
<feature type="compositionally biased region" description="Low complexity" evidence="1">
    <location>
        <begin position="123"/>
        <end position="138"/>
    </location>
</feature>
<gene>
    <name evidence="2" type="ORF">B296_00025083</name>
</gene>
<evidence type="ECO:0000313" key="2">
    <source>
        <dbReference type="EMBL" id="RRT79642.1"/>
    </source>
</evidence>
<feature type="compositionally biased region" description="Low complexity" evidence="1">
    <location>
        <begin position="20"/>
        <end position="30"/>
    </location>
</feature>
<organism evidence="2 3">
    <name type="scientific">Ensete ventricosum</name>
    <name type="common">Abyssinian banana</name>
    <name type="synonym">Musa ensete</name>
    <dbReference type="NCBI Taxonomy" id="4639"/>
    <lineage>
        <taxon>Eukaryota</taxon>
        <taxon>Viridiplantae</taxon>
        <taxon>Streptophyta</taxon>
        <taxon>Embryophyta</taxon>
        <taxon>Tracheophyta</taxon>
        <taxon>Spermatophyta</taxon>
        <taxon>Magnoliopsida</taxon>
        <taxon>Liliopsida</taxon>
        <taxon>Zingiberales</taxon>
        <taxon>Musaceae</taxon>
        <taxon>Ensete</taxon>
    </lineage>
</organism>
<accession>A0A427ATQ6</accession>